<dbReference type="PROSITE" id="PS00070">
    <property type="entry name" value="ALDEHYDE_DEHYDR_CYS"/>
    <property type="match status" value="1"/>
</dbReference>
<gene>
    <name evidence="5" type="ORF">QID03_00800</name>
</gene>
<feature type="active site" evidence="2">
    <location>
        <position position="249"/>
    </location>
</feature>
<dbReference type="PROSITE" id="PS00687">
    <property type="entry name" value="ALDEHYDE_DEHYDR_GLU"/>
    <property type="match status" value="1"/>
</dbReference>
<dbReference type="InterPro" id="IPR016162">
    <property type="entry name" value="Ald_DH_N"/>
</dbReference>
<dbReference type="Gene3D" id="3.40.309.10">
    <property type="entry name" value="Aldehyde Dehydrogenase, Chain A, domain 2"/>
    <property type="match status" value="1"/>
</dbReference>
<dbReference type="GO" id="GO:0016491">
    <property type="term" value="F:oxidoreductase activity"/>
    <property type="evidence" value="ECO:0007669"/>
    <property type="project" value="UniProtKB-KW"/>
</dbReference>
<keyword evidence="6" id="KW-1185">Reference proteome</keyword>
<dbReference type="RefSeq" id="WP_283202361.1">
    <property type="nucleotide sequence ID" value="NZ_JASGCB010000001.1"/>
</dbReference>
<organism evidence="5 6">
    <name type="scientific">Alicyclobacillus sendaiensis PA2</name>
    <dbReference type="NCBI Taxonomy" id="3029425"/>
    <lineage>
        <taxon>Bacteria</taxon>
        <taxon>Bacillati</taxon>
        <taxon>Bacillota</taxon>
        <taxon>Bacilli</taxon>
        <taxon>Bacillales</taxon>
        <taxon>Alicyclobacillaceae</taxon>
        <taxon>Alicyclobacillus</taxon>
    </lineage>
</organism>
<dbReference type="Proteomes" id="UP001529245">
    <property type="component" value="Unassembled WGS sequence"/>
</dbReference>
<comment type="similarity">
    <text evidence="3">Belongs to the aldehyde dehydrogenase family.</text>
</comment>
<dbReference type="Pfam" id="PF00171">
    <property type="entry name" value="Aldedh"/>
    <property type="match status" value="1"/>
</dbReference>
<feature type="domain" description="Aldehyde dehydrogenase" evidence="4">
    <location>
        <begin position="12"/>
        <end position="475"/>
    </location>
</feature>
<accession>A0ABT6XUF5</accession>
<dbReference type="InterPro" id="IPR029510">
    <property type="entry name" value="Ald_DH_CS_GLU"/>
</dbReference>
<dbReference type="SUPFAM" id="SSF53720">
    <property type="entry name" value="ALDH-like"/>
    <property type="match status" value="1"/>
</dbReference>
<keyword evidence="1 3" id="KW-0560">Oxidoreductase</keyword>
<evidence type="ECO:0000313" key="6">
    <source>
        <dbReference type="Proteomes" id="UP001529245"/>
    </source>
</evidence>
<evidence type="ECO:0000256" key="2">
    <source>
        <dbReference type="PROSITE-ProRule" id="PRU10007"/>
    </source>
</evidence>
<dbReference type="EMBL" id="JASGCB010000001">
    <property type="protein sequence ID" value="MDI9258717.1"/>
    <property type="molecule type" value="Genomic_DNA"/>
</dbReference>
<name>A0ABT6XUF5_ALISE</name>
<protein>
    <submittedName>
        <fullName evidence="5">Aldehyde dehydrogenase family protein</fullName>
        <ecNumber evidence="5">1.2.1.-</ecNumber>
    </submittedName>
</protein>
<dbReference type="InterPro" id="IPR015590">
    <property type="entry name" value="Aldehyde_DH_dom"/>
</dbReference>
<comment type="caution">
    <text evidence="5">The sequence shown here is derived from an EMBL/GenBank/DDBJ whole genome shotgun (WGS) entry which is preliminary data.</text>
</comment>
<dbReference type="Gene3D" id="3.40.605.10">
    <property type="entry name" value="Aldehyde Dehydrogenase, Chain A, domain 1"/>
    <property type="match status" value="1"/>
</dbReference>
<evidence type="ECO:0000256" key="1">
    <source>
        <dbReference type="ARBA" id="ARBA00023002"/>
    </source>
</evidence>
<dbReference type="InterPro" id="IPR016160">
    <property type="entry name" value="Ald_DH_CS_CYS"/>
</dbReference>
<sequence length="481" mass="52266">MKTYQNYIAGVWQSSSSGQTCESIHPATGHLVARTQFSTEDDVERAVTAARSAFEATDWAMNSSMRSRALAAWAEAMERNQEALARLLSEENGKPIREARSEVASAIDALRYNSVMARNVFGRTFQPSRDAYGFLVREAVGVVAVITPWNWPVLLLMRDLAPCLAAGNAAIVKPAERTGAITAALFELAADLHMFPPGILQLVTGKGNVVGDALVEHPGVDMVAFTGSTEVGQGIMAKASRGVKKVALELGGKSPNLVFADADIERAVSTACRSVFMTSGQICMAGSRLLVEAPVYEQALALAKSYAESLRVGMPLEESTDMGPVISETQLHTILAFIEEGRRRGRVIAGGKRLSQPPFDRGHFVEPTVIADLPVDCSVVQEEIFGPVLVVERFESEEEAVRLANATRYGLVAGIWTKDLDRAFRVARRLRAGTVWLNGYNRNYAEAESGGYKMSGLGRSRGIEGLYEFTELKHIHLTLDV</sequence>
<dbReference type="InterPro" id="IPR016161">
    <property type="entry name" value="Ald_DH/histidinol_DH"/>
</dbReference>
<evidence type="ECO:0000259" key="4">
    <source>
        <dbReference type="Pfam" id="PF00171"/>
    </source>
</evidence>
<evidence type="ECO:0000313" key="5">
    <source>
        <dbReference type="EMBL" id="MDI9258717.1"/>
    </source>
</evidence>
<proteinExistence type="inferred from homology"/>
<dbReference type="PANTHER" id="PTHR11699">
    <property type="entry name" value="ALDEHYDE DEHYDROGENASE-RELATED"/>
    <property type="match status" value="1"/>
</dbReference>
<dbReference type="InterPro" id="IPR016163">
    <property type="entry name" value="Ald_DH_C"/>
</dbReference>
<dbReference type="EC" id="1.2.1.-" evidence="5"/>
<evidence type="ECO:0000256" key="3">
    <source>
        <dbReference type="RuleBase" id="RU003345"/>
    </source>
</evidence>
<reference evidence="5 6" key="1">
    <citation type="submission" date="2023-04" db="EMBL/GenBank/DDBJ databases">
        <title>A. sendaiensis sub sp. chiapanensis a novel subspecie with specific adaptation in bacterial cell wall isolated from an active volcano.</title>
        <authorList>
            <person name="Alvarez Gutierrez P.E."/>
            <person name="Ortiz Cortes L.Y."/>
        </authorList>
    </citation>
    <scope>NUCLEOTIDE SEQUENCE [LARGE SCALE GENOMIC DNA]</scope>
    <source>
        <strain evidence="5 6">PA2</strain>
    </source>
</reference>